<keyword evidence="2" id="KW-1185">Reference proteome</keyword>
<dbReference type="AlphaFoldDB" id="A0A9P0NWF7"/>
<dbReference type="Proteomes" id="UP001152888">
    <property type="component" value="Unassembled WGS sequence"/>
</dbReference>
<name>A0A9P0NWF7_ACAOB</name>
<accession>A0A9P0NWF7</accession>
<evidence type="ECO:0000313" key="1">
    <source>
        <dbReference type="EMBL" id="CAH1961782.1"/>
    </source>
</evidence>
<evidence type="ECO:0000313" key="2">
    <source>
        <dbReference type="Proteomes" id="UP001152888"/>
    </source>
</evidence>
<protein>
    <submittedName>
        <fullName evidence="1">Uncharacterized protein</fullName>
    </submittedName>
</protein>
<gene>
    <name evidence="1" type="ORF">ACAOBT_LOCUS4346</name>
</gene>
<sequence>MDTIQLVRKDIRNALHLAQTAHMLASTIPYILWLGSPPTYLPQPCLTTGSATRVMPPQGGS</sequence>
<dbReference type="OrthoDB" id="10261408at2759"/>
<dbReference type="EMBL" id="CAKOFQ010006697">
    <property type="protein sequence ID" value="CAH1961782.1"/>
    <property type="molecule type" value="Genomic_DNA"/>
</dbReference>
<reference evidence="1" key="1">
    <citation type="submission" date="2022-03" db="EMBL/GenBank/DDBJ databases">
        <authorList>
            <person name="Sayadi A."/>
        </authorList>
    </citation>
    <scope>NUCLEOTIDE SEQUENCE</scope>
</reference>
<comment type="caution">
    <text evidence="1">The sequence shown here is derived from an EMBL/GenBank/DDBJ whole genome shotgun (WGS) entry which is preliminary data.</text>
</comment>
<organism evidence="1 2">
    <name type="scientific">Acanthoscelides obtectus</name>
    <name type="common">Bean weevil</name>
    <name type="synonym">Bruchus obtectus</name>
    <dbReference type="NCBI Taxonomy" id="200917"/>
    <lineage>
        <taxon>Eukaryota</taxon>
        <taxon>Metazoa</taxon>
        <taxon>Ecdysozoa</taxon>
        <taxon>Arthropoda</taxon>
        <taxon>Hexapoda</taxon>
        <taxon>Insecta</taxon>
        <taxon>Pterygota</taxon>
        <taxon>Neoptera</taxon>
        <taxon>Endopterygota</taxon>
        <taxon>Coleoptera</taxon>
        <taxon>Polyphaga</taxon>
        <taxon>Cucujiformia</taxon>
        <taxon>Chrysomeloidea</taxon>
        <taxon>Chrysomelidae</taxon>
        <taxon>Bruchinae</taxon>
        <taxon>Bruchini</taxon>
        <taxon>Acanthoscelides</taxon>
    </lineage>
</organism>
<proteinExistence type="predicted"/>